<proteinExistence type="predicted"/>
<organism evidence="1 2">
    <name type="scientific">Rosa chinensis</name>
    <name type="common">China rose</name>
    <dbReference type="NCBI Taxonomy" id="74649"/>
    <lineage>
        <taxon>Eukaryota</taxon>
        <taxon>Viridiplantae</taxon>
        <taxon>Streptophyta</taxon>
        <taxon>Embryophyta</taxon>
        <taxon>Tracheophyta</taxon>
        <taxon>Spermatophyta</taxon>
        <taxon>Magnoliopsida</taxon>
        <taxon>eudicotyledons</taxon>
        <taxon>Gunneridae</taxon>
        <taxon>Pentapetalae</taxon>
        <taxon>rosids</taxon>
        <taxon>fabids</taxon>
        <taxon>Rosales</taxon>
        <taxon>Rosaceae</taxon>
        <taxon>Rosoideae</taxon>
        <taxon>Rosoideae incertae sedis</taxon>
        <taxon>Rosa</taxon>
    </lineage>
</organism>
<dbReference type="AlphaFoldDB" id="A0A2P6S5I2"/>
<gene>
    <name evidence="1" type="ORF">RchiOBHm_Chr2g0172071</name>
</gene>
<dbReference type="Gramene" id="PRQ53937">
    <property type="protein sequence ID" value="PRQ53937"/>
    <property type="gene ID" value="RchiOBHm_Chr2g0172071"/>
</dbReference>
<evidence type="ECO:0000313" key="2">
    <source>
        <dbReference type="Proteomes" id="UP000238479"/>
    </source>
</evidence>
<protein>
    <submittedName>
        <fullName evidence="1">Uncharacterized protein</fullName>
    </submittedName>
</protein>
<comment type="caution">
    <text evidence="1">The sequence shown here is derived from an EMBL/GenBank/DDBJ whole genome shotgun (WGS) entry which is preliminary data.</text>
</comment>
<sequence length="46" mass="5285">MQMYSLFSVSCYVHSLTINIRETSVALLVLQLAYVKDVATVLHWKL</sequence>
<accession>A0A2P6S5I2</accession>
<dbReference type="EMBL" id="PDCK01000040">
    <property type="protein sequence ID" value="PRQ53937.1"/>
    <property type="molecule type" value="Genomic_DNA"/>
</dbReference>
<name>A0A2P6S5I2_ROSCH</name>
<dbReference type="Proteomes" id="UP000238479">
    <property type="component" value="Chromosome 2"/>
</dbReference>
<keyword evidence="2" id="KW-1185">Reference proteome</keyword>
<reference evidence="1 2" key="1">
    <citation type="journal article" date="2018" name="Nat. Genet.">
        <title>The Rosa genome provides new insights in the design of modern roses.</title>
        <authorList>
            <person name="Bendahmane M."/>
        </authorList>
    </citation>
    <scope>NUCLEOTIDE SEQUENCE [LARGE SCALE GENOMIC DNA]</scope>
    <source>
        <strain evidence="2">cv. Old Blush</strain>
    </source>
</reference>
<evidence type="ECO:0000313" key="1">
    <source>
        <dbReference type="EMBL" id="PRQ53937.1"/>
    </source>
</evidence>